<organism evidence="2 3">
    <name type="scientific">Thalictrum thalictroides</name>
    <name type="common">Rue-anemone</name>
    <name type="synonym">Anemone thalictroides</name>
    <dbReference type="NCBI Taxonomy" id="46969"/>
    <lineage>
        <taxon>Eukaryota</taxon>
        <taxon>Viridiplantae</taxon>
        <taxon>Streptophyta</taxon>
        <taxon>Embryophyta</taxon>
        <taxon>Tracheophyta</taxon>
        <taxon>Spermatophyta</taxon>
        <taxon>Magnoliopsida</taxon>
        <taxon>Ranunculales</taxon>
        <taxon>Ranunculaceae</taxon>
        <taxon>Thalictroideae</taxon>
        <taxon>Thalictrum</taxon>
    </lineage>
</organism>
<dbReference type="EMBL" id="JABWDY010010416">
    <property type="protein sequence ID" value="KAF5200682.1"/>
    <property type="molecule type" value="Genomic_DNA"/>
</dbReference>
<evidence type="ECO:0000256" key="1">
    <source>
        <dbReference type="SAM" id="MobiDB-lite"/>
    </source>
</evidence>
<keyword evidence="3" id="KW-1185">Reference proteome</keyword>
<dbReference type="AlphaFoldDB" id="A0A7J6WX60"/>
<sequence length="96" mass="11007">MGITRNCVTVYELWRERNSRVDLNKPLNKQQVFLKIVHEMLRLLGQQVSVSNDLERGERGAPGGNGDEDVQLVLDKGKWGSKKEIERGGRTKWESE</sequence>
<feature type="region of interest" description="Disordered" evidence="1">
    <location>
        <begin position="52"/>
        <end position="73"/>
    </location>
</feature>
<evidence type="ECO:0000313" key="3">
    <source>
        <dbReference type="Proteomes" id="UP000554482"/>
    </source>
</evidence>
<accession>A0A7J6WX60</accession>
<dbReference type="Proteomes" id="UP000554482">
    <property type="component" value="Unassembled WGS sequence"/>
</dbReference>
<comment type="caution">
    <text evidence="2">The sequence shown here is derived from an EMBL/GenBank/DDBJ whole genome shotgun (WGS) entry which is preliminary data.</text>
</comment>
<reference evidence="2 3" key="1">
    <citation type="submission" date="2020-06" db="EMBL/GenBank/DDBJ databases">
        <title>Transcriptomic and genomic resources for Thalictrum thalictroides and T. hernandezii: Facilitating candidate gene discovery in an emerging model plant lineage.</title>
        <authorList>
            <person name="Arias T."/>
            <person name="Riano-Pachon D.M."/>
            <person name="Di Stilio V.S."/>
        </authorList>
    </citation>
    <scope>NUCLEOTIDE SEQUENCE [LARGE SCALE GENOMIC DNA]</scope>
    <source>
        <strain evidence="3">cv. WT478/WT964</strain>
        <tissue evidence="2">Leaves</tissue>
    </source>
</reference>
<name>A0A7J6WX60_THATH</name>
<gene>
    <name evidence="2" type="ORF">FRX31_009730</name>
</gene>
<evidence type="ECO:0000313" key="2">
    <source>
        <dbReference type="EMBL" id="KAF5200682.1"/>
    </source>
</evidence>
<protein>
    <submittedName>
        <fullName evidence="2">Uncharacterized protein</fullName>
    </submittedName>
</protein>
<proteinExistence type="predicted"/>